<name>A0ABD6EX56_9BILA</name>
<evidence type="ECO:0000313" key="2">
    <source>
        <dbReference type="Proteomes" id="UP001608902"/>
    </source>
</evidence>
<reference evidence="1 2" key="1">
    <citation type="submission" date="2024-08" db="EMBL/GenBank/DDBJ databases">
        <title>Gnathostoma spinigerum genome.</title>
        <authorList>
            <person name="Gonzalez-Bertolin B."/>
            <person name="Monzon S."/>
            <person name="Zaballos A."/>
            <person name="Jimenez P."/>
            <person name="Dekumyoy P."/>
            <person name="Varona S."/>
            <person name="Cuesta I."/>
            <person name="Sumanam S."/>
            <person name="Adisakwattana P."/>
            <person name="Gasser R.B."/>
            <person name="Hernandez-Gonzalez A."/>
            <person name="Young N.D."/>
            <person name="Perteguer M.J."/>
        </authorList>
    </citation>
    <scope>NUCLEOTIDE SEQUENCE [LARGE SCALE GENOMIC DNA]</scope>
    <source>
        <strain evidence="1">AL3</strain>
        <tissue evidence="1">Liver</tissue>
    </source>
</reference>
<organism evidence="1 2">
    <name type="scientific">Gnathostoma spinigerum</name>
    <dbReference type="NCBI Taxonomy" id="75299"/>
    <lineage>
        <taxon>Eukaryota</taxon>
        <taxon>Metazoa</taxon>
        <taxon>Ecdysozoa</taxon>
        <taxon>Nematoda</taxon>
        <taxon>Chromadorea</taxon>
        <taxon>Rhabditida</taxon>
        <taxon>Spirurina</taxon>
        <taxon>Gnathostomatomorpha</taxon>
        <taxon>Gnathostomatoidea</taxon>
        <taxon>Gnathostomatidae</taxon>
        <taxon>Gnathostoma</taxon>
    </lineage>
</organism>
<comment type="caution">
    <text evidence="1">The sequence shown here is derived from an EMBL/GenBank/DDBJ whole genome shotgun (WGS) entry which is preliminary data.</text>
</comment>
<accession>A0ABD6EX56</accession>
<dbReference type="Proteomes" id="UP001608902">
    <property type="component" value="Unassembled WGS sequence"/>
</dbReference>
<dbReference type="Gene3D" id="3.40.50.150">
    <property type="entry name" value="Vaccinia Virus protein VP39"/>
    <property type="match status" value="1"/>
</dbReference>
<dbReference type="EMBL" id="JBGFUD010006705">
    <property type="protein sequence ID" value="MFH4981157.1"/>
    <property type="molecule type" value="Genomic_DNA"/>
</dbReference>
<dbReference type="SUPFAM" id="SSF53335">
    <property type="entry name" value="S-adenosyl-L-methionine-dependent methyltransferases"/>
    <property type="match status" value="1"/>
</dbReference>
<gene>
    <name evidence="1" type="ORF">AB6A40_007866</name>
</gene>
<dbReference type="AlphaFoldDB" id="A0ABD6EX56"/>
<dbReference type="InterPro" id="IPR029063">
    <property type="entry name" value="SAM-dependent_MTases_sf"/>
</dbReference>
<protein>
    <submittedName>
        <fullName evidence="1">Uncharacterized protein</fullName>
    </submittedName>
</protein>
<proteinExistence type="predicted"/>
<sequence length="134" mass="15362">MIWISKKFFGLSEDRNHKILQADIVSFLRNHARKVYFHQEEKYDAIFIDACSDSENSLVFCPIWNLTSTEEIKRIRNVLKNNGTITVNIVSETTGTAESVLMCTKASSNLSHSEWIAKLEVCLEKLRLEPVSLL</sequence>
<keyword evidence="2" id="KW-1185">Reference proteome</keyword>
<evidence type="ECO:0000313" key="1">
    <source>
        <dbReference type="EMBL" id="MFH4981157.1"/>
    </source>
</evidence>